<feature type="signal peptide" evidence="9">
    <location>
        <begin position="1"/>
        <end position="28"/>
    </location>
</feature>
<feature type="transmembrane region" description="Helical" evidence="8">
    <location>
        <begin position="186"/>
        <end position="211"/>
    </location>
</feature>
<dbReference type="GO" id="GO:0002376">
    <property type="term" value="P:immune system process"/>
    <property type="evidence" value="ECO:0007669"/>
    <property type="project" value="UniProtKB-KW"/>
</dbReference>
<sequence>MLHISTAALLLFVTGFLQVMFSIASILAHPGQSVTMWCPHNIHVTGSLFWFKQTDGAVPIAIASMLYTESLQKVEPNYFNSFTKDLMVMDQFSKSTTLTIKQVKMSDSGFYFCGAIGYHTQFGNGTRLEVKAYVEKHHNLNTIVNATVVNDLSSPTVHTSEKYYTGISKKDHEKSSTSTEDCSRGIYFKLTLLFGGIIFLTCIVPLILAIIREHRRQKHKKVAECQAQLRDDKENDSVEYAAVYFSNKRPKTTGRHTEDTTAVYTNT</sequence>
<keyword evidence="7" id="KW-0325">Glycoprotein</keyword>
<evidence type="ECO:0000256" key="5">
    <source>
        <dbReference type="ARBA" id="ARBA00023136"/>
    </source>
</evidence>
<keyword evidence="5 8" id="KW-0472">Membrane</keyword>
<dbReference type="PROSITE" id="PS50835">
    <property type="entry name" value="IG_LIKE"/>
    <property type="match status" value="1"/>
</dbReference>
<evidence type="ECO:0000313" key="12">
    <source>
        <dbReference type="Proteomes" id="UP000579812"/>
    </source>
</evidence>
<feature type="chain" id="PRO_5029620824" description="Ig-like domain-containing protein" evidence="9">
    <location>
        <begin position="29"/>
        <end position="267"/>
    </location>
</feature>
<dbReference type="PANTHER" id="PTHR19433">
    <property type="entry name" value="T-CELL RECEPTOR ALPHA CHAIN V REGION-RELATED"/>
    <property type="match status" value="1"/>
</dbReference>
<keyword evidence="12" id="KW-1185">Reference proteome</keyword>
<accession>A0A7J6CVW1</accession>
<name>A0A7J6CVW1_9TELE</name>
<evidence type="ECO:0000256" key="9">
    <source>
        <dbReference type="SAM" id="SignalP"/>
    </source>
</evidence>
<evidence type="ECO:0000259" key="10">
    <source>
        <dbReference type="PROSITE" id="PS50835"/>
    </source>
</evidence>
<dbReference type="InterPro" id="IPR007110">
    <property type="entry name" value="Ig-like_dom"/>
</dbReference>
<dbReference type="Proteomes" id="UP000579812">
    <property type="component" value="Unassembled WGS sequence"/>
</dbReference>
<proteinExistence type="predicted"/>
<dbReference type="InterPro" id="IPR036179">
    <property type="entry name" value="Ig-like_dom_sf"/>
</dbReference>
<dbReference type="InterPro" id="IPR013783">
    <property type="entry name" value="Ig-like_fold"/>
</dbReference>
<comment type="subcellular location">
    <subcellularLocation>
        <location evidence="1">Cell membrane</location>
    </subcellularLocation>
</comment>
<keyword evidence="2" id="KW-1003">Cell membrane</keyword>
<evidence type="ECO:0000256" key="6">
    <source>
        <dbReference type="ARBA" id="ARBA00023157"/>
    </source>
</evidence>
<protein>
    <recommendedName>
        <fullName evidence="10">Ig-like domain-containing protein</fullName>
    </recommendedName>
</protein>
<feature type="domain" description="Ig-like" evidence="10">
    <location>
        <begin position="17"/>
        <end position="113"/>
    </location>
</feature>
<evidence type="ECO:0000256" key="4">
    <source>
        <dbReference type="ARBA" id="ARBA00022859"/>
    </source>
</evidence>
<dbReference type="EMBL" id="JAAMOB010000007">
    <property type="protein sequence ID" value="KAF4111477.1"/>
    <property type="molecule type" value="Genomic_DNA"/>
</dbReference>
<dbReference type="OrthoDB" id="9932608at2759"/>
<evidence type="ECO:0000256" key="1">
    <source>
        <dbReference type="ARBA" id="ARBA00004236"/>
    </source>
</evidence>
<dbReference type="InterPro" id="IPR052051">
    <property type="entry name" value="TCR_complex_component"/>
</dbReference>
<evidence type="ECO:0000256" key="8">
    <source>
        <dbReference type="SAM" id="Phobius"/>
    </source>
</evidence>
<dbReference type="Gene3D" id="2.60.40.10">
    <property type="entry name" value="Immunoglobulins"/>
    <property type="match status" value="1"/>
</dbReference>
<gene>
    <name evidence="11" type="ORF">G5714_008508</name>
</gene>
<dbReference type="InterPro" id="IPR003599">
    <property type="entry name" value="Ig_sub"/>
</dbReference>
<organism evidence="11 12">
    <name type="scientific">Onychostoma macrolepis</name>
    <dbReference type="NCBI Taxonomy" id="369639"/>
    <lineage>
        <taxon>Eukaryota</taxon>
        <taxon>Metazoa</taxon>
        <taxon>Chordata</taxon>
        <taxon>Craniata</taxon>
        <taxon>Vertebrata</taxon>
        <taxon>Euteleostomi</taxon>
        <taxon>Actinopterygii</taxon>
        <taxon>Neopterygii</taxon>
        <taxon>Teleostei</taxon>
        <taxon>Ostariophysi</taxon>
        <taxon>Cypriniformes</taxon>
        <taxon>Cyprinidae</taxon>
        <taxon>Acrossocheilinae</taxon>
        <taxon>Onychostoma</taxon>
    </lineage>
</organism>
<keyword evidence="8" id="KW-0812">Transmembrane</keyword>
<dbReference type="AlphaFoldDB" id="A0A7J6CVW1"/>
<evidence type="ECO:0000313" key="11">
    <source>
        <dbReference type="EMBL" id="KAF4111477.1"/>
    </source>
</evidence>
<keyword evidence="4" id="KW-0391">Immunity</keyword>
<dbReference type="PANTHER" id="PTHR19433:SF111">
    <property type="entry name" value="T CELL RECEPTOR ALPHA VARIABLE 4"/>
    <property type="match status" value="1"/>
</dbReference>
<dbReference type="SUPFAM" id="SSF48726">
    <property type="entry name" value="Immunoglobulin"/>
    <property type="match status" value="1"/>
</dbReference>
<dbReference type="GO" id="GO:0009617">
    <property type="term" value="P:response to bacterium"/>
    <property type="evidence" value="ECO:0007669"/>
    <property type="project" value="TreeGrafter"/>
</dbReference>
<comment type="caution">
    <text evidence="11">The sequence shown here is derived from an EMBL/GenBank/DDBJ whole genome shotgun (WGS) entry which is preliminary data.</text>
</comment>
<evidence type="ECO:0000256" key="2">
    <source>
        <dbReference type="ARBA" id="ARBA00022475"/>
    </source>
</evidence>
<evidence type="ECO:0000256" key="3">
    <source>
        <dbReference type="ARBA" id="ARBA00022729"/>
    </source>
</evidence>
<keyword evidence="8" id="KW-1133">Transmembrane helix</keyword>
<keyword evidence="3 9" id="KW-0732">Signal</keyword>
<evidence type="ECO:0000256" key="7">
    <source>
        <dbReference type="ARBA" id="ARBA00023180"/>
    </source>
</evidence>
<dbReference type="InterPro" id="IPR013106">
    <property type="entry name" value="Ig_V-set"/>
</dbReference>
<reference evidence="11 12" key="1">
    <citation type="submission" date="2020-04" db="EMBL/GenBank/DDBJ databases">
        <title>Chromosome-level genome assembly of a cyprinid fish Onychostoma macrolepis by integration of Nanopore Sequencing, Bionano and Hi-C technology.</title>
        <authorList>
            <person name="Wang D."/>
        </authorList>
    </citation>
    <scope>NUCLEOTIDE SEQUENCE [LARGE SCALE GENOMIC DNA]</scope>
    <source>
        <strain evidence="11">SWU-2019</strain>
        <tissue evidence="11">Muscle</tissue>
    </source>
</reference>
<keyword evidence="6" id="KW-1015">Disulfide bond</keyword>
<dbReference type="SMART" id="SM00409">
    <property type="entry name" value="IG"/>
    <property type="match status" value="1"/>
</dbReference>
<dbReference type="Pfam" id="PF07686">
    <property type="entry name" value="V-set"/>
    <property type="match status" value="1"/>
</dbReference>
<dbReference type="GO" id="GO:0005886">
    <property type="term" value="C:plasma membrane"/>
    <property type="evidence" value="ECO:0007669"/>
    <property type="project" value="UniProtKB-SubCell"/>
</dbReference>